<name>A0A6B0S0R5_9CETA</name>
<accession>A0A6B0S0R5</accession>
<dbReference type="AlphaFoldDB" id="A0A6B0S0R5"/>
<reference evidence="2" key="1">
    <citation type="submission" date="2019-10" db="EMBL/GenBank/DDBJ databases">
        <title>The sequence and de novo assembly of the wild yak genome.</title>
        <authorList>
            <person name="Liu Y."/>
        </authorList>
    </citation>
    <scope>NUCLEOTIDE SEQUENCE [LARGE SCALE GENOMIC DNA]</scope>
    <source>
        <strain evidence="2">WY2019</strain>
    </source>
</reference>
<dbReference type="EMBL" id="VBQZ03000116">
    <property type="protein sequence ID" value="MXQ94567.1"/>
    <property type="molecule type" value="Genomic_DNA"/>
</dbReference>
<feature type="compositionally biased region" description="Low complexity" evidence="1">
    <location>
        <begin position="57"/>
        <end position="84"/>
    </location>
</feature>
<dbReference type="Proteomes" id="UP000322234">
    <property type="component" value="Unassembled WGS sequence"/>
</dbReference>
<sequence>MEEGQELKRQVEGHQKRQRGTRKALVAGGLSLEAGMPPATAFTSPPSPVLPRNPEKGSGASRVRSGASPVHSLSSHPLPFSHSPQTIKDSAPGLPHSGKKTGAEATR</sequence>
<organism evidence="2 3">
    <name type="scientific">Bos mutus</name>
    <name type="common">wild yak</name>
    <dbReference type="NCBI Taxonomy" id="72004"/>
    <lineage>
        <taxon>Eukaryota</taxon>
        <taxon>Metazoa</taxon>
        <taxon>Chordata</taxon>
        <taxon>Craniata</taxon>
        <taxon>Vertebrata</taxon>
        <taxon>Euteleostomi</taxon>
        <taxon>Mammalia</taxon>
        <taxon>Eutheria</taxon>
        <taxon>Laurasiatheria</taxon>
        <taxon>Artiodactyla</taxon>
        <taxon>Ruminantia</taxon>
        <taxon>Pecora</taxon>
        <taxon>Bovidae</taxon>
        <taxon>Bovinae</taxon>
        <taxon>Bos</taxon>
    </lineage>
</organism>
<feature type="region of interest" description="Disordered" evidence="1">
    <location>
        <begin position="1"/>
        <end position="107"/>
    </location>
</feature>
<proteinExistence type="predicted"/>
<gene>
    <name evidence="2" type="ORF">E5288_WYG008711</name>
</gene>
<evidence type="ECO:0000256" key="1">
    <source>
        <dbReference type="SAM" id="MobiDB-lite"/>
    </source>
</evidence>
<comment type="caution">
    <text evidence="2">The sequence shown here is derived from an EMBL/GenBank/DDBJ whole genome shotgun (WGS) entry which is preliminary data.</text>
</comment>
<evidence type="ECO:0000313" key="3">
    <source>
        <dbReference type="Proteomes" id="UP000322234"/>
    </source>
</evidence>
<feature type="compositionally biased region" description="Basic and acidic residues" evidence="1">
    <location>
        <begin position="1"/>
        <end position="15"/>
    </location>
</feature>
<keyword evidence="3" id="KW-1185">Reference proteome</keyword>
<evidence type="ECO:0000313" key="2">
    <source>
        <dbReference type="EMBL" id="MXQ94567.1"/>
    </source>
</evidence>
<protein>
    <submittedName>
        <fullName evidence="2">Uncharacterized protein</fullName>
    </submittedName>
</protein>